<evidence type="ECO:0000256" key="7">
    <source>
        <dbReference type="ARBA" id="ARBA00023224"/>
    </source>
</evidence>
<feature type="domain" description="Methyl-accepting transducer" evidence="11">
    <location>
        <begin position="336"/>
        <end position="565"/>
    </location>
</feature>
<dbReference type="PRINTS" id="PR00260">
    <property type="entry name" value="CHEMTRNSDUCR"/>
</dbReference>
<protein>
    <submittedName>
        <fullName evidence="14">HAMP domain-containing protein</fullName>
    </submittedName>
</protein>
<keyword evidence="7 9" id="KW-0807">Transducer</keyword>
<evidence type="ECO:0000256" key="2">
    <source>
        <dbReference type="ARBA" id="ARBA00022475"/>
    </source>
</evidence>
<dbReference type="PANTHER" id="PTHR32089">
    <property type="entry name" value="METHYL-ACCEPTING CHEMOTAXIS PROTEIN MCPB"/>
    <property type="match status" value="1"/>
</dbReference>
<dbReference type="PANTHER" id="PTHR32089:SF112">
    <property type="entry name" value="LYSOZYME-LIKE PROTEIN-RELATED"/>
    <property type="match status" value="1"/>
</dbReference>
<evidence type="ECO:0000259" key="11">
    <source>
        <dbReference type="PROSITE" id="PS50111"/>
    </source>
</evidence>
<keyword evidence="2" id="KW-1003">Cell membrane</keyword>
<dbReference type="InterPro" id="IPR004089">
    <property type="entry name" value="MCPsignal_dom"/>
</dbReference>
<keyword evidence="5 10" id="KW-1133">Transmembrane helix</keyword>
<evidence type="ECO:0000256" key="1">
    <source>
        <dbReference type="ARBA" id="ARBA00004429"/>
    </source>
</evidence>
<dbReference type="InterPro" id="IPR003660">
    <property type="entry name" value="HAMP_dom"/>
</dbReference>
<dbReference type="GO" id="GO:0004888">
    <property type="term" value="F:transmembrane signaling receptor activity"/>
    <property type="evidence" value="ECO:0007669"/>
    <property type="project" value="InterPro"/>
</dbReference>
<feature type="transmembrane region" description="Helical" evidence="10">
    <location>
        <begin position="229"/>
        <end position="247"/>
    </location>
</feature>
<evidence type="ECO:0000256" key="6">
    <source>
        <dbReference type="ARBA" id="ARBA00023136"/>
    </source>
</evidence>
<dbReference type="Pfam" id="PF00015">
    <property type="entry name" value="MCPsignal"/>
    <property type="match status" value="1"/>
</dbReference>
<dbReference type="GO" id="GO:0005886">
    <property type="term" value="C:plasma membrane"/>
    <property type="evidence" value="ECO:0007669"/>
    <property type="project" value="UniProtKB-SubCell"/>
</dbReference>
<sequence>MTGRGYVAIKMTSCLLLRMTALFHRLPEKPLISSGVSMTLHRLKIPAKLALLLGLSVLAMIAIVALSSSMLRQQMIDDRTDKLRAVVHSAVTLARALEDRVVAGHLTRPQAIDQMRQVIHAMRFDGGDGYLSLLSSGNLVIIHGALPGREGMTPPPIAGIGRTTAELALDALRTSSEGTIHYPYPKPGQTQPLDKVSFVARFAPWDAFFIAGAYTDDLDALFATALRKIGLVSGAILLVALLAAWLVNRDITRSLGSLKAIMQRLAKGELSVTVPGTDRHDEVGEMAAAVQVFKDNALEMKRIEAEAAARKAEMEAARKIERGRLADGFQANVGGIVDAVASAATQMQLAARTMAGTAEQTTRQAGAVATASTQASANVQTVASAAEQLSASVSEIARRVTESSRIARGAVEEATRTDAIMRGLAEVTQSIGEVVGLISSIAGQTNLLALNATIEAARAGDAGRGFAVVASEVKNLASQTTRATEKIRGQIEGVQKATGQAVEAIAGIGQTIDRINEIAAGIAEAVEQQGSATREIASNVMQAAQGTQGVSRTIDSVTQASGEVGAAAGQVLEGATDLSHQAEKLRGEVGRFLVEVRAA</sequence>
<dbReference type="InterPro" id="IPR000727">
    <property type="entry name" value="T_SNARE_dom"/>
</dbReference>
<dbReference type="Pfam" id="PF17200">
    <property type="entry name" value="sCache_2"/>
    <property type="match status" value="1"/>
</dbReference>
<accession>A0A5M6IS59</accession>
<keyword evidence="15" id="KW-1185">Reference proteome</keyword>
<evidence type="ECO:0000256" key="4">
    <source>
        <dbReference type="ARBA" id="ARBA00022692"/>
    </source>
</evidence>
<reference evidence="14 15" key="1">
    <citation type="submission" date="2019-09" db="EMBL/GenBank/DDBJ databases">
        <title>Genome sequence of Rhodovastum atsumiense, a diverse member of the Acetobacteraceae family of non-sulfur purple photosynthetic bacteria.</title>
        <authorList>
            <person name="Meyer T."/>
            <person name="Kyndt J."/>
        </authorList>
    </citation>
    <scope>NUCLEOTIDE SEQUENCE [LARGE SCALE GENOMIC DNA]</scope>
    <source>
        <strain evidence="14 15">DSM 21279</strain>
    </source>
</reference>
<evidence type="ECO:0000259" key="12">
    <source>
        <dbReference type="PROSITE" id="PS50192"/>
    </source>
</evidence>
<dbReference type="OrthoDB" id="7295762at2"/>
<dbReference type="GO" id="GO:0007165">
    <property type="term" value="P:signal transduction"/>
    <property type="evidence" value="ECO:0007669"/>
    <property type="project" value="UniProtKB-KW"/>
</dbReference>
<evidence type="ECO:0000256" key="9">
    <source>
        <dbReference type="PROSITE-ProRule" id="PRU00284"/>
    </source>
</evidence>
<dbReference type="PROSITE" id="PS50192">
    <property type="entry name" value="T_SNARE"/>
    <property type="match status" value="1"/>
</dbReference>
<dbReference type="Gene3D" id="1.10.287.950">
    <property type="entry name" value="Methyl-accepting chemotaxis protein"/>
    <property type="match status" value="1"/>
</dbReference>
<dbReference type="PROSITE" id="PS50111">
    <property type="entry name" value="CHEMOTAXIS_TRANSDUC_2"/>
    <property type="match status" value="1"/>
</dbReference>
<feature type="transmembrane region" description="Helical" evidence="10">
    <location>
        <begin position="45"/>
        <end position="66"/>
    </location>
</feature>
<comment type="caution">
    <text evidence="14">The sequence shown here is derived from an EMBL/GenBank/DDBJ whole genome shotgun (WGS) entry which is preliminary data.</text>
</comment>
<dbReference type="SMART" id="SM01049">
    <property type="entry name" value="Cache_2"/>
    <property type="match status" value="1"/>
</dbReference>
<dbReference type="InterPro" id="IPR033480">
    <property type="entry name" value="sCache_2"/>
</dbReference>
<comment type="similarity">
    <text evidence="8">Belongs to the methyl-accepting chemotaxis (MCP) protein family.</text>
</comment>
<dbReference type="SUPFAM" id="SSF58104">
    <property type="entry name" value="Methyl-accepting chemotaxis protein (MCP) signaling domain"/>
    <property type="match status" value="1"/>
</dbReference>
<dbReference type="SMART" id="SM00304">
    <property type="entry name" value="HAMP"/>
    <property type="match status" value="1"/>
</dbReference>
<feature type="domain" description="T-SNARE coiled-coil homology" evidence="12">
    <location>
        <begin position="495"/>
        <end position="557"/>
    </location>
</feature>
<dbReference type="Gene3D" id="3.30.450.20">
    <property type="entry name" value="PAS domain"/>
    <property type="match status" value="1"/>
</dbReference>
<evidence type="ECO:0000259" key="13">
    <source>
        <dbReference type="PROSITE" id="PS50885"/>
    </source>
</evidence>
<evidence type="ECO:0000256" key="8">
    <source>
        <dbReference type="ARBA" id="ARBA00029447"/>
    </source>
</evidence>
<keyword evidence="6 10" id="KW-0472">Membrane</keyword>
<evidence type="ECO:0000256" key="5">
    <source>
        <dbReference type="ARBA" id="ARBA00022989"/>
    </source>
</evidence>
<dbReference type="EMBL" id="VWPK01000033">
    <property type="protein sequence ID" value="KAA5610408.1"/>
    <property type="molecule type" value="Genomic_DNA"/>
</dbReference>
<dbReference type="PROSITE" id="PS50885">
    <property type="entry name" value="HAMP"/>
    <property type="match status" value="1"/>
</dbReference>
<dbReference type="Pfam" id="PF00672">
    <property type="entry name" value="HAMP"/>
    <property type="match status" value="1"/>
</dbReference>
<organism evidence="14 15">
    <name type="scientific">Rhodovastum atsumiense</name>
    <dbReference type="NCBI Taxonomy" id="504468"/>
    <lineage>
        <taxon>Bacteria</taxon>
        <taxon>Pseudomonadati</taxon>
        <taxon>Pseudomonadota</taxon>
        <taxon>Alphaproteobacteria</taxon>
        <taxon>Acetobacterales</taxon>
        <taxon>Acetobacteraceae</taxon>
        <taxon>Rhodovastum</taxon>
    </lineage>
</organism>
<dbReference type="SMART" id="SM00283">
    <property type="entry name" value="MA"/>
    <property type="match status" value="1"/>
</dbReference>
<dbReference type="Gene3D" id="6.10.340.10">
    <property type="match status" value="1"/>
</dbReference>
<comment type="subcellular location">
    <subcellularLocation>
        <location evidence="1">Cell inner membrane</location>
        <topology evidence="1">Multi-pass membrane protein</topology>
    </subcellularLocation>
</comment>
<gene>
    <name evidence="14" type="ORF">F1189_19480</name>
</gene>
<keyword evidence="4 10" id="KW-0812">Transmembrane</keyword>
<dbReference type="Proteomes" id="UP000325255">
    <property type="component" value="Unassembled WGS sequence"/>
</dbReference>
<dbReference type="InterPro" id="IPR004090">
    <property type="entry name" value="Chemotax_Me-accpt_rcpt"/>
</dbReference>
<dbReference type="CDD" id="cd06225">
    <property type="entry name" value="HAMP"/>
    <property type="match status" value="1"/>
</dbReference>
<evidence type="ECO:0000256" key="3">
    <source>
        <dbReference type="ARBA" id="ARBA00022519"/>
    </source>
</evidence>
<feature type="domain" description="HAMP" evidence="13">
    <location>
        <begin position="249"/>
        <end position="302"/>
    </location>
</feature>
<evidence type="ECO:0000313" key="14">
    <source>
        <dbReference type="EMBL" id="KAA5610408.1"/>
    </source>
</evidence>
<dbReference type="AlphaFoldDB" id="A0A5M6IS59"/>
<name>A0A5M6IS59_9PROT</name>
<evidence type="ECO:0000313" key="15">
    <source>
        <dbReference type="Proteomes" id="UP000325255"/>
    </source>
</evidence>
<evidence type="ECO:0000256" key="10">
    <source>
        <dbReference type="SAM" id="Phobius"/>
    </source>
</evidence>
<proteinExistence type="inferred from homology"/>
<keyword evidence="3" id="KW-0997">Cell inner membrane</keyword>
<dbReference type="GO" id="GO:0006935">
    <property type="term" value="P:chemotaxis"/>
    <property type="evidence" value="ECO:0007669"/>
    <property type="project" value="InterPro"/>
</dbReference>